<protein>
    <submittedName>
        <fullName evidence="2">C5R</fullName>
    </submittedName>
    <submittedName>
        <fullName evidence="3">Conserved hypothetical pox protein</fullName>
    </submittedName>
</protein>
<reference evidence="3 4" key="3">
    <citation type="submission" date="2013-10" db="EMBL/GenBank/DDBJ databases">
        <title>The genome of epidemic Squirrel Poxvirus reveals novel virulence genes.</title>
        <authorList>
            <person name="Darby A.C."/>
            <person name="McInnes C.J."/>
            <person name="Kjaer K.H."/>
            <person name="Wood A.R."/>
            <person name="Hughes M."/>
            <person name="Martensen P.M."/>
            <person name="Radford A.D."/>
            <person name="Hall N."/>
            <person name="Chantrey J."/>
        </authorList>
    </citation>
    <scope>NUCLEOTIDE SEQUENCE [LARGE SCALE GENOMIC DNA]</scope>
    <source>
        <strain evidence="3">Red squirrel UK</strain>
    </source>
</reference>
<keyword evidence="4" id="KW-1185">Reference proteome</keyword>
<dbReference type="OrthoDB" id="7480at10239"/>
<dbReference type="Proteomes" id="UP000144311">
    <property type="component" value="Segment"/>
</dbReference>
<gene>
    <name evidence="2" type="primary">C5R</name>
    <name evidence="3" type="synonym">A37R</name>
    <name evidence="3" type="ORF">SQPV_1270</name>
</gene>
<dbReference type="Pfam" id="PF06822">
    <property type="entry name" value="DUF1235"/>
    <property type="match status" value="1"/>
</dbReference>
<dbReference type="GeneID" id="18158436"/>
<feature type="region of interest" description="Disordered" evidence="1">
    <location>
        <begin position="295"/>
        <end position="321"/>
    </location>
</feature>
<dbReference type="EMBL" id="HE601899">
    <property type="protein sequence ID" value="CCD83310.1"/>
    <property type="molecule type" value="Genomic_DNA"/>
</dbReference>
<reference evidence="3 4" key="2">
    <citation type="submission" date="2011-10" db="EMBL/GenBank/DDBJ databases">
        <authorList>
            <person name="Darby A."/>
        </authorList>
    </citation>
    <scope>NUCLEOTIDE SEQUENCE [LARGE SCALE GENOMIC DNA]</scope>
    <source>
        <strain evidence="3">Red squirrel UK</strain>
    </source>
</reference>
<sequence length="331" mass="36167">MRSLLFRVLPYFNQDRIGRLTLSRRSAVRVSNDDGGVHDPRCAEFLQRVPVREIVEELRHHFSEAVVPACEDALFQVFSTGQCFRSDRSRWYSGVRLLICLRAPSSGGGLIVRNNFSSDRAAMRMSRGMAVVLSAAASYDVTRVLDGSMMLVSLAVRLASMEFRIVTTGGFCFTNTPHAGIYHSDYIAFAMRLLTDKITGRVVCEQLMVGGDWFTVVVYGKPLRRLAIPAVCVGSTSMDRICSSSASDEERNMIVSVNPPYEISTPAPCIYESVCVGEERVVYGRVLRSAEGEMDVDLTPPAAEPGAAAAPTEGAEAAAPSVRLQHSATLV</sequence>
<evidence type="ECO:0000313" key="2">
    <source>
        <dbReference type="EMBL" id="ABD51478.1"/>
    </source>
</evidence>
<dbReference type="EMBL" id="AH015635">
    <property type="protein sequence ID" value="ABD51478.1"/>
    <property type="molecule type" value="Genomic_DNA"/>
</dbReference>
<evidence type="ECO:0000256" key="1">
    <source>
        <dbReference type="SAM" id="MobiDB-lite"/>
    </source>
</evidence>
<dbReference type="RefSeq" id="YP_008658552.1">
    <property type="nucleotide sequence ID" value="NC_022563.1"/>
</dbReference>
<dbReference type="KEGG" id="vg:18158436"/>
<reference evidence="2" key="1">
    <citation type="journal article" date="2006" name="J. Gen. Virol.">
        <title>Genomic characterization of a novel poxvirus contributing to the decline of the red squirrel (Sciurus vulgaris) in the UK.</title>
        <authorList>
            <person name="McInnes C.J."/>
            <person name="Wood A.R."/>
            <person name="Thomas K."/>
            <person name="Sainsbury A.W."/>
            <person name="Gurnell J."/>
            <person name="Dein F.J."/>
            <person name="Nettleton P.F."/>
        </authorList>
    </citation>
    <scope>NUCLEOTIDE SEQUENCE</scope>
    <source>
        <strain evidence="2">1296/99</strain>
    </source>
</reference>
<evidence type="ECO:0000313" key="4">
    <source>
        <dbReference type="Proteomes" id="UP000144311"/>
    </source>
</evidence>
<proteinExistence type="predicted"/>
<name>Q1HTQ8_9POXV</name>
<evidence type="ECO:0000313" key="3">
    <source>
        <dbReference type="EMBL" id="CCD83310.1"/>
    </source>
</evidence>
<feature type="compositionally biased region" description="Low complexity" evidence="1">
    <location>
        <begin position="299"/>
        <end position="320"/>
    </location>
</feature>
<accession>Q1HTQ8</accession>
<dbReference type="InterPro" id="IPR009641">
    <property type="entry name" value="Vaccinia_virus_A37"/>
</dbReference>
<organism evidence="2">
    <name type="scientific">Squirrelpox virus</name>
    <dbReference type="NCBI Taxonomy" id="240426"/>
    <lineage>
        <taxon>Viruses</taxon>
        <taxon>Varidnaviria</taxon>
        <taxon>Bamfordvirae</taxon>
        <taxon>Nucleocytoviricota</taxon>
        <taxon>Pokkesviricetes</taxon>
        <taxon>Chitovirales</taxon>
        <taxon>Poxviridae</taxon>
        <taxon>Chordopoxvirinae</taxon>
        <taxon>Sciuripoxvirus</taxon>
        <taxon>Sciuripoxvirus squirrelpox</taxon>
    </lineage>
</organism>